<gene>
    <name evidence="1" type="ORF">SNOG_07616</name>
</gene>
<evidence type="ECO:0000313" key="2">
    <source>
        <dbReference type="Proteomes" id="UP000001055"/>
    </source>
</evidence>
<dbReference type="Proteomes" id="UP000001055">
    <property type="component" value="Unassembled WGS sequence"/>
</dbReference>
<sequence length="63" mass="7091">MAARPRAMYALLARWLGTRMMLAFVHLETMGFALRRVSLDRPSVLQVANCDENASTVAAKRRV</sequence>
<evidence type="ECO:0000313" key="1">
    <source>
        <dbReference type="EMBL" id="EAT85082.1"/>
    </source>
</evidence>
<dbReference type="GeneID" id="5974843"/>
<name>Q0UKU8_PHANO</name>
<dbReference type="EMBL" id="CH445335">
    <property type="protein sequence ID" value="EAT85082.1"/>
    <property type="molecule type" value="Genomic_DNA"/>
</dbReference>
<organism evidence="1 2">
    <name type="scientific">Phaeosphaeria nodorum (strain SN15 / ATCC MYA-4574 / FGSC 10173)</name>
    <name type="common">Glume blotch fungus</name>
    <name type="synonym">Parastagonospora nodorum</name>
    <dbReference type="NCBI Taxonomy" id="321614"/>
    <lineage>
        <taxon>Eukaryota</taxon>
        <taxon>Fungi</taxon>
        <taxon>Dikarya</taxon>
        <taxon>Ascomycota</taxon>
        <taxon>Pezizomycotina</taxon>
        <taxon>Dothideomycetes</taxon>
        <taxon>Pleosporomycetidae</taxon>
        <taxon>Pleosporales</taxon>
        <taxon>Pleosporineae</taxon>
        <taxon>Phaeosphaeriaceae</taxon>
        <taxon>Parastagonospora</taxon>
    </lineage>
</organism>
<protein>
    <submittedName>
        <fullName evidence="1">Uncharacterized protein</fullName>
    </submittedName>
</protein>
<dbReference type="KEGG" id="pno:SNOG_07616"/>
<dbReference type="AlphaFoldDB" id="Q0UKU8"/>
<accession>Q0UKU8</accession>
<proteinExistence type="predicted"/>
<dbReference type="RefSeq" id="XP_001797950.1">
    <property type="nucleotide sequence ID" value="XM_001797898.1"/>
</dbReference>
<dbReference type="InParanoid" id="Q0UKU8"/>
<reference evidence="2" key="1">
    <citation type="journal article" date="2007" name="Plant Cell">
        <title>Dothideomycete-plant interactions illuminated by genome sequencing and EST analysis of the wheat pathogen Stagonospora nodorum.</title>
        <authorList>
            <person name="Hane J.K."/>
            <person name="Lowe R.G."/>
            <person name="Solomon P.S."/>
            <person name="Tan K.C."/>
            <person name="Schoch C.L."/>
            <person name="Spatafora J.W."/>
            <person name="Crous P.W."/>
            <person name="Kodira C."/>
            <person name="Birren B.W."/>
            <person name="Galagan J.E."/>
            <person name="Torriani S.F."/>
            <person name="McDonald B.A."/>
            <person name="Oliver R.P."/>
        </authorList>
    </citation>
    <scope>NUCLEOTIDE SEQUENCE [LARGE SCALE GENOMIC DNA]</scope>
    <source>
        <strain evidence="2">SN15 / ATCC MYA-4574 / FGSC 10173</strain>
    </source>
</reference>